<proteinExistence type="predicted"/>
<organism evidence="1 2">
    <name type="scientific">Dryococelus australis</name>
    <dbReference type="NCBI Taxonomy" id="614101"/>
    <lineage>
        <taxon>Eukaryota</taxon>
        <taxon>Metazoa</taxon>
        <taxon>Ecdysozoa</taxon>
        <taxon>Arthropoda</taxon>
        <taxon>Hexapoda</taxon>
        <taxon>Insecta</taxon>
        <taxon>Pterygota</taxon>
        <taxon>Neoptera</taxon>
        <taxon>Polyneoptera</taxon>
        <taxon>Phasmatodea</taxon>
        <taxon>Verophasmatodea</taxon>
        <taxon>Anareolatae</taxon>
        <taxon>Phasmatidae</taxon>
        <taxon>Eurycanthinae</taxon>
        <taxon>Dryococelus</taxon>
    </lineage>
</organism>
<comment type="caution">
    <text evidence="1">The sequence shown here is derived from an EMBL/GenBank/DDBJ whole genome shotgun (WGS) entry which is preliminary data.</text>
</comment>
<protein>
    <recommendedName>
        <fullName evidence="3">DUF4817 domain-containing protein</fullName>
    </recommendedName>
</protein>
<reference evidence="1 2" key="1">
    <citation type="submission" date="2023-02" db="EMBL/GenBank/DDBJ databases">
        <title>LHISI_Scaffold_Assembly.</title>
        <authorList>
            <person name="Stuart O.P."/>
            <person name="Cleave R."/>
            <person name="Magrath M.J.L."/>
            <person name="Mikheyev A.S."/>
        </authorList>
    </citation>
    <scope>NUCLEOTIDE SEQUENCE [LARGE SCALE GENOMIC DNA]</scope>
    <source>
        <strain evidence="1">Daus_M_001</strain>
        <tissue evidence="1">Leg muscle</tissue>
    </source>
</reference>
<accession>A0ABQ9IBJ8</accession>
<keyword evidence="2" id="KW-1185">Reference proteome</keyword>
<dbReference type="Proteomes" id="UP001159363">
    <property type="component" value="Chromosome 2"/>
</dbReference>
<gene>
    <name evidence="1" type="ORF">PR048_006626</name>
</gene>
<evidence type="ECO:0000313" key="2">
    <source>
        <dbReference type="Proteomes" id="UP001159363"/>
    </source>
</evidence>
<dbReference type="PANTHER" id="PTHR47326:SF1">
    <property type="entry name" value="HTH PSQ-TYPE DOMAIN-CONTAINING PROTEIN"/>
    <property type="match status" value="1"/>
</dbReference>
<dbReference type="EMBL" id="JARBHB010000002">
    <property type="protein sequence ID" value="KAJ8894016.1"/>
    <property type="molecule type" value="Genomic_DNA"/>
</dbReference>
<evidence type="ECO:0000313" key="1">
    <source>
        <dbReference type="EMBL" id="KAJ8894016.1"/>
    </source>
</evidence>
<sequence>MPHAIQRSPPYTIWPPSHCHADINSMYGKANGNALEAARMYPGGFPHRRHTDRRIFIRIHRRPRENGSFAHHQRPGRPNSITYDVEELALECVDVNPDTSTRRVPMQEGINASSVWRILYRQLLYTYHIQGVQGLKNTDFLPILNLYQQIQHQRALHPQFLNNALLTYEGSCVDP</sequence>
<name>A0ABQ9IBJ8_9NEOP</name>
<evidence type="ECO:0008006" key="3">
    <source>
        <dbReference type="Google" id="ProtNLM"/>
    </source>
</evidence>
<dbReference type="PANTHER" id="PTHR47326">
    <property type="entry name" value="TRANSPOSABLE ELEMENT TC3 TRANSPOSASE-LIKE PROTEIN"/>
    <property type="match status" value="1"/>
</dbReference>